<feature type="compositionally biased region" description="Basic and acidic residues" evidence="6">
    <location>
        <begin position="8"/>
        <end position="24"/>
    </location>
</feature>
<dbReference type="InterPro" id="IPR002100">
    <property type="entry name" value="TF_MADSbox"/>
</dbReference>
<feature type="non-terminal residue" evidence="8">
    <location>
        <position position="1"/>
    </location>
</feature>
<evidence type="ECO:0000256" key="1">
    <source>
        <dbReference type="ARBA" id="ARBA00004123"/>
    </source>
</evidence>
<dbReference type="FunFam" id="3.40.1810.10:FF:000030">
    <property type="entry name" value="Agamous-like MADS-box protein AGL13"/>
    <property type="match status" value="1"/>
</dbReference>
<dbReference type="GO" id="GO:0000981">
    <property type="term" value="F:DNA-binding transcription factor activity, RNA polymerase II-specific"/>
    <property type="evidence" value="ECO:0000318"/>
    <property type="project" value="GO_Central"/>
</dbReference>
<dbReference type="eggNOG" id="KOG0014">
    <property type="taxonomic scope" value="Eukaryota"/>
</dbReference>
<dbReference type="InParanoid" id="A0A0P0VBS2"/>
<dbReference type="GO" id="GO:0009908">
    <property type="term" value="P:flower development"/>
    <property type="evidence" value="ECO:0007669"/>
    <property type="project" value="UniProtKB-ARBA"/>
</dbReference>
<organism evidence="8 9">
    <name type="scientific">Oryza sativa subsp. japonica</name>
    <name type="common">Rice</name>
    <dbReference type="NCBI Taxonomy" id="39947"/>
    <lineage>
        <taxon>Eukaryota</taxon>
        <taxon>Viridiplantae</taxon>
        <taxon>Streptophyta</taxon>
        <taxon>Embryophyta</taxon>
        <taxon>Tracheophyta</taxon>
        <taxon>Spermatophyta</taxon>
        <taxon>Magnoliopsida</taxon>
        <taxon>Liliopsida</taxon>
        <taxon>Poales</taxon>
        <taxon>Poaceae</taxon>
        <taxon>BOP clade</taxon>
        <taxon>Oryzoideae</taxon>
        <taxon>Oryzeae</taxon>
        <taxon>Oryzinae</taxon>
        <taxon>Oryza</taxon>
        <taxon>Oryza sativa</taxon>
    </lineage>
</organism>
<dbReference type="OMA" id="WEYNEEN"/>
<proteinExistence type="predicted"/>
<dbReference type="GO" id="GO:0006357">
    <property type="term" value="P:regulation of transcription by RNA polymerase II"/>
    <property type="evidence" value="ECO:0000318"/>
    <property type="project" value="GO_Central"/>
</dbReference>
<dbReference type="EMBL" id="AP014957">
    <property type="protein sequence ID" value="BAS75772.1"/>
    <property type="molecule type" value="Genomic_DNA"/>
</dbReference>
<dbReference type="PRINTS" id="PR00404">
    <property type="entry name" value="MADSDOMAIN"/>
</dbReference>
<dbReference type="GO" id="GO:0000978">
    <property type="term" value="F:RNA polymerase II cis-regulatory region sequence-specific DNA binding"/>
    <property type="evidence" value="ECO:0000318"/>
    <property type="project" value="GO_Central"/>
</dbReference>
<keyword evidence="2" id="KW-0805">Transcription regulation</keyword>
<evidence type="ECO:0000256" key="3">
    <source>
        <dbReference type="ARBA" id="ARBA00023125"/>
    </source>
</evidence>
<keyword evidence="5" id="KW-0539">Nucleus</keyword>
<dbReference type="AlphaFoldDB" id="A0A0P0VBS2"/>
<dbReference type="Pfam" id="PF00319">
    <property type="entry name" value="SRF-TF"/>
    <property type="match status" value="1"/>
</dbReference>
<accession>A0A0P0VBS2</accession>
<dbReference type="PROSITE" id="PS50066">
    <property type="entry name" value="MADS_BOX_2"/>
    <property type="match status" value="1"/>
</dbReference>
<dbReference type="SUPFAM" id="SSF55455">
    <property type="entry name" value="SRF-like"/>
    <property type="match status" value="1"/>
</dbReference>
<dbReference type="STRING" id="39947.A0A0P0VBS2"/>
<dbReference type="GO" id="GO:0046983">
    <property type="term" value="F:protein dimerization activity"/>
    <property type="evidence" value="ECO:0007669"/>
    <property type="project" value="InterPro"/>
</dbReference>
<dbReference type="Gene3D" id="3.40.1810.10">
    <property type="entry name" value="Transcription factor, MADS-box"/>
    <property type="match status" value="1"/>
</dbReference>
<dbReference type="GO" id="GO:0099402">
    <property type="term" value="P:plant organ development"/>
    <property type="evidence" value="ECO:0007669"/>
    <property type="project" value="UniProtKB-ARBA"/>
</dbReference>
<dbReference type="PANTHER" id="PTHR48019">
    <property type="entry name" value="SERUM RESPONSE FACTOR HOMOLOG"/>
    <property type="match status" value="1"/>
</dbReference>
<evidence type="ECO:0000259" key="7">
    <source>
        <dbReference type="PROSITE" id="PS50066"/>
    </source>
</evidence>
<dbReference type="SMR" id="A0A0P0VBS2"/>
<dbReference type="SMART" id="SM00432">
    <property type="entry name" value="MADS"/>
    <property type="match status" value="1"/>
</dbReference>
<evidence type="ECO:0000256" key="4">
    <source>
        <dbReference type="ARBA" id="ARBA00023163"/>
    </source>
</evidence>
<gene>
    <name evidence="8" type="ordered locus">Os01g0903800</name>
    <name evidence="8" type="ORF">OSNPB_010903800</name>
</gene>
<dbReference type="GO" id="GO:0005634">
    <property type="term" value="C:nucleus"/>
    <property type="evidence" value="ECO:0007669"/>
    <property type="project" value="UniProtKB-SubCell"/>
</dbReference>
<protein>
    <submittedName>
        <fullName evidence="8">Os01g0903800 protein</fullName>
    </submittedName>
</protein>
<reference evidence="8 9" key="3">
    <citation type="journal article" date="2013" name="Rice">
        <title>Improvement of the Oryza sativa Nipponbare reference genome using next generation sequence and optical map data.</title>
        <authorList>
            <person name="Kawahara Y."/>
            <person name="de la Bastide M."/>
            <person name="Hamilton J.P."/>
            <person name="Kanamori H."/>
            <person name="McCombie W.R."/>
            <person name="Ouyang S."/>
            <person name="Schwartz D.C."/>
            <person name="Tanaka T."/>
            <person name="Wu J."/>
            <person name="Zhou S."/>
            <person name="Childs K.L."/>
            <person name="Davidson R.M."/>
            <person name="Lin H."/>
            <person name="Quesada-Ocampo L."/>
            <person name="Vaillancourt B."/>
            <person name="Sakai H."/>
            <person name="Lee S.S."/>
            <person name="Kim J."/>
            <person name="Numa H."/>
            <person name="Itoh T."/>
            <person name="Buell C.R."/>
            <person name="Matsumoto T."/>
        </authorList>
    </citation>
    <scope>NUCLEOTIDE SEQUENCE [LARGE SCALE GENOMIC DNA]</scope>
    <source>
        <strain evidence="9">cv. Nipponbare</strain>
    </source>
</reference>
<sequence length="71" mass="8099">LEWEYNEENARGGEGRAGRIERKTSRQVTSGKHRNGLLNKAYELAILCDAEIGLIIFSTRGRLYEFSNVIK</sequence>
<feature type="region of interest" description="Disordered" evidence="6">
    <location>
        <begin position="1"/>
        <end position="28"/>
    </location>
</feature>
<reference evidence="9" key="1">
    <citation type="journal article" date="2005" name="Nature">
        <title>The map-based sequence of the rice genome.</title>
        <authorList>
            <consortium name="International rice genome sequencing project (IRGSP)"/>
            <person name="Matsumoto T."/>
            <person name="Wu J."/>
            <person name="Kanamori H."/>
            <person name="Katayose Y."/>
            <person name="Fujisawa M."/>
            <person name="Namiki N."/>
            <person name="Mizuno H."/>
            <person name="Yamamoto K."/>
            <person name="Antonio B.A."/>
            <person name="Baba T."/>
            <person name="Sakata K."/>
            <person name="Nagamura Y."/>
            <person name="Aoki H."/>
            <person name="Arikawa K."/>
            <person name="Arita K."/>
            <person name="Bito T."/>
            <person name="Chiden Y."/>
            <person name="Fujitsuka N."/>
            <person name="Fukunaka R."/>
            <person name="Hamada M."/>
            <person name="Harada C."/>
            <person name="Hayashi A."/>
            <person name="Hijishita S."/>
            <person name="Honda M."/>
            <person name="Hosokawa S."/>
            <person name="Ichikawa Y."/>
            <person name="Idonuma A."/>
            <person name="Iijima M."/>
            <person name="Ikeda M."/>
            <person name="Ikeno M."/>
            <person name="Ito K."/>
            <person name="Ito S."/>
            <person name="Ito T."/>
            <person name="Ito Y."/>
            <person name="Ito Y."/>
            <person name="Iwabuchi A."/>
            <person name="Kamiya K."/>
            <person name="Karasawa W."/>
            <person name="Kurita K."/>
            <person name="Katagiri S."/>
            <person name="Kikuta A."/>
            <person name="Kobayashi H."/>
            <person name="Kobayashi N."/>
            <person name="Machita K."/>
            <person name="Maehara T."/>
            <person name="Masukawa M."/>
            <person name="Mizubayashi T."/>
            <person name="Mukai Y."/>
            <person name="Nagasaki H."/>
            <person name="Nagata Y."/>
            <person name="Naito S."/>
            <person name="Nakashima M."/>
            <person name="Nakama Y."/>
            <person name="Nakamichi Y."/>
            <person name="Nakamura M."/>
            <person name="Meguro A."/>
            <person name="Negishi M."/>
            <person name="Ohta I."/>
            <person name="Ohta T."/>
            <person name="Okamoto M."/>
            <person name="Ono N."/>
            <person name="Saji S."/>
            <person name="Sakaguchi M."/>
            <person name="Sakai K."/>
            <person name="Shibata M."/>
            <person name="Shimokawa T."/>
            <person name="Song J."/>
            <person name="Takazaki Y."/>
            <person name="Terasawa K."/>
            <person name="Tsugane M."/>
            <person name="Tsuji K."/>
            <person name="Ueda S."/>
            <person name="Waki K."/>
            <person name="Yamagata H."/>
            <person name="Yamamoto M."/>
            <person name="Yamamoto S."/>
            <person name="Yamane H."/>
            <person name="Yoshiki S."/>
            <person name="Yoshihara R."/>
            <person name="Yukawa K."/>
            <person name="Zhong H."/>
            <person name="Yano M."/>
            <person name="Yuan Q."/>
            <person name="Ouyang S."/>
            <person name="Liu J."/>
            <person name="Jones K.M."/>
            <person name="Gansberger K."/>
            <person name="Moffat K."/>
            <person name="Hill J."/>
            <person name="Bera J."/>
            <person name="Fadrosh D."/>
            <person name="Jin S."/>
            <person name="Johri S."/>
            <person name="Kim M."/>
            <person name="Overton L."/>
            <person name="Reardon M."/>
            <person name="Tsitrin T."/>
            <person name="Vuong H."/>
            <person name="Weaver B."/>
            <person name="Ciecko A."/>
            <person name="Tallon L."/>
            <person name="Jackson J."/>
            <person name="Pai G."/>
            <person name="Aken S.V."/>
            <person name="Utterback T."/>
            <person name="Reidmuller S."/>
            <person name="Feldblyum T."/>
            <person name="Hsiao J."/>
            <person name="Zismann V."/>
            <person name="Iobst S."/>
            <person name="de Vazeille A.R."/>
            <person name="Buell C.R."/>
            <person name="Ying K."/>
            <person name="Li Y."/>
            <person name="Lu T."/>
            <person name="Huang Y."/>
            <person name="Zhao Q."/>
            <person name="Feng Q."/>
            <person name="Zhang L."/>
            <person name="Zhu J."/>
            <person name="Weng Q."/>
            <person name="Mu J."/>
            <person name="Lu Y."/>
            <person name="Fan D."/>
            <person name="Liu Y."/>
            <person name="Guan J."/>
            <person name="Zhang Y."/>
            <person name="Yu S."/>
            <person name="Liu X."/>
            <person name="Zhang Y."/>
            <person name="Hong G."/>
            <person name="Han B."/>
            <person name="Choisne N."/>
            <person name="Demange N."/>
            <person name="Orjeda G."/>
            <person name="Samain S."/>
            <person name="Cattolico L."/>
            <person name="Pelletier E."/>
            <person name="Couloux A."/>
            <person name="Segurens B."/>
            <person name="Wincker P."/>
            <person name="D'Hont A."/>
            <person name="Scarpelli C."/>
            <person name="Weissenbach J."/>
            <person name="Salanoubat M."/>
            <person name="Quetier F."/>
            <person name="Yu Y."/>
            <person name="Kim H.R."/>
            <person name="Rambo T."/>
            <person name="Currie J."/>
            <person name="Collura K."/>
            <person name="Luo M."/>
            <person name="Yang T."/>
            <person name="Ammiraju J.S.S."/>
            <person name="Engler F."/>
            <person name="Soderlund C."/>
            <person name="Wing R.A."/>
            <person name="Palmer L.E."/>
            <person name="de la Bastide M."/>
            <person name="Spiegel L."/>
            <person name="Nascimento L."/>
            <person name="Zutavern T."/>
            <person name="O'Shaughnessy A."/>
            <person name="Dike S."/>
            <person name="Dedhia N."/>
            <person name="Preston R."/>
            <person name="Balija V."/>
            <person name="McCombie W.R."/>
            <person name="Chow T."/>
            <person name="Chen H."/>
            <person name="Chung M."/>
            <person name="Chen C."/>
            <person name="Shaw J."/>
            <person name="Wu H."/>
            <person name="Hsiao K."/>
            <person name="Chao Y."/>
            <person name="Chu M."/>
            <person name="Cheng C."/>
            <person name="Hour A."/>
            <person name="Lee P."/>
            <person name="Lin S."/>
            <person name="Lin Y."/>
            <person name="Liou J."/>
            <person name="Liu S."/>
            <person name="Hsing Y."/>
            <person name="Raghuvanshi S."/>
            <person name="Mohanty A."/>
            <person name="Bharti A.K."/>
            <person name="Gaur A."/>
            <person name="Gupta V."/>
            <person name="Kumar D."/>
            <person name="Ravi V."/>
            <person name="Vij S."/>
            <person name="Kapur A."/>
            <person name="Khurana P."/>
            <person name="Khurana P."/>
            <person name="Khurana J.P."/>
            <person name="Tyagi A.K."/>
            <person name="Gaikwad K."/>
            <person name="Singh A."/>
            <person name="Dalal V."/>
            <person name="Srivastava S."/>
            <person name="Dixit A."/>
            <person name="Pal A.K."/>
            <person name="Ghazi I.A."/>
            <person name="Yadav M."/>
            <person name="Pandit A."/>
            <person name="Bhargava A."/>
            <person name="Sureshbabu K."/>
            <person name="Batra K."/>
            <person name="Sharma T.R."/>
            <person name="Mohapatra T."/>
            <person name="Singh N.K."/>
            <person name="Messing J."/>
            <person name="Nelson A.B."/>
            <person name="Fuks G."/>
            <person name="Kavchok S."/>
            <person name="Keizer G."/>
            <person name="Linton E."/>
            <person name="Llaca V."/>
            <person name="Song R."/>
            <person name="Tanyolac B."/>
            <person name="Young S."/>
            <person name="Ho-Il K."/>
            <person name="Hahn J.H."/>
            <person name="Sangsakoo G."/>
            <person name="Vanavichit A."/>
            <person name="de Mattos Luiz.A.T."/>
            <person name="Zimmer P.D."/>
            <person name="Malone G."/>
            <person name="Dellagostin O."/>
            <person name="de Oliveira A.C."/>
            <person name="Bevan M."/>
            <person name="Bancroft I."/>
            <person name="Minx P."/>
            <person name="Cordum H."/>
            <person name="Wilson R."/>
            <person name="Cheng Z."/>
            <person name="Jin W."/>
            <person name="Jiang J."/>
            <person name="Leong S.A."/>
            <person name="Iwama H."/>
            <person name="Gojobori T."/>
            <person name="Itoh T."/>
            <person name="Niimura Y."/>
            <person name="Fujii Y."/>
            <person name="Habara T."/>
            <person name="Sakai H."/>
            <person name="Sato Y."/>
            <person name="Wilson G."/>
            <person name="Kumar K."/>
            <person name="McCouch S."/>
            <person name="Juretic N."/>
            <person name="Hoen D."/>
            <person name="Wright S."/>
            <person name="Bruskiewich R."/>
            <person name="Bureau T."/>
            <person name="Miyao A."/>
            <person name="Hirochika H."/>
            <person name="Nishikawa T."/>
            <person name="Kadowaki K."/>
            <person name="Sugiura M."/>
            <person name="Burr B."/>
            <person name="Sasaki T."/>
        </authorList>
    </citation>
    <scope>NUCLEOTIDE SEQUENCE [LARGE SCALE GENOMIC DNA]</scope>
    <source>
        <strain evidence="9">cv. Nipponbare</strain>
    </source>
</reference>
<name>A0A0P0VBS2_ORYSJ</name>
<feature type="domain" description="MADS-box" evidence="7">
    <location>
        <begin position="19"/>
        <end position="70"/>
    </location>
</feature>
<keyword evidence="9" id="KW-1185">Reference proteome</keyword>
<reference evidence="8 9" key="2">
    <citation type="journal article" date="2013" name="Plant Cell Physiol.">
        <title>Rice Annotation Project Database (RAP-DB): an integrative and interactive database for rice genomics.</title>
        <authorList>
            <person name="Sakai H."/>
            <person name="Lee S.S."/>
            <person name="Tanaka T."/>
            <person name="Numa H."/>
            <person name="Kim J."/>
            <person name="Kawahara Y."/>
            <person name="Wakimoto H."/>
            <person name="Yang C.C."/>
            <person name="Iwamoto M."/>
            <person name="Abe T."/>
            <person name="Yamada Y."/>
            <person name="Muto A."/>
            <person name="Inokuchi H."/>
            <person name="Ikemura T."/>
            <person name="Matsumoto T."/>
            <person name="Sasaki T."/>
            <person name="Itoh T."/>
        </authorList>
    </citation>
    <scope>NUCLEOTIDE SEQUENCE [LARGE SCALE GENOMIC DNA]</scope>
    <source>
        <strain evidence="9">cv. Nipponbare</strain>
    </source>
</reference>
<evidence type="ECO:0000256" key="6">
    <source>
        <dbReference type="SAM" id="MobiDB-lite"/>
    </source>
</evidence>
<dbReference type="FunCoup" id="A0A0P0VBS2">
    <property type="interactions" value="66"/>
</dbReference>
<keyword evidence="4" id="KW-0804">Transcription</keyword>
<dbReference type="InterPro" id="IPR036879">
    <property type="entry name" value="TF_MADSbox_sf"/>
</dbReference>
<evidence type="ECO:0000256" key="2">
    <source>
        <dbReference type="ARBA" id="ARBA00023015"/>
    </source>
</evidence>
<evidence type="ECO:0000256" key="5">
    <source>
        <dbReference type="ARBA" id="ARBA00023242"/>
    </source>
</evidence>
<keyword evidence="3" id="KW-0238">DNA-binding</keyword>
<dbReference type="Proteomes" id="UP000059680">
    <property type="component" value="Chromosome 1"/>
</dbReference>
<evidence type="ECO:0000313" key="9">
    <source>
        <dbReference type="Proteomes" id="UP000059680"/>
    </source>
</evidence>
<evidence type="ECO:0000313" key="8">
    <source>
        <dbReference type="EMBL" id="BAS75772.1"/>
    </source>
</evidence>
<comment type="subcellular location">
    <subcellularLocation>
        <location evidence="1">Nucleus</location>
    </subcellularLocation>
</comment>
<dbReference type="PaxDb" id="39947-A0A0P0VBS2"/>
<dbReference type="InterPro" id="IPR050142">
    <property type="entry name" value="MADS-box/MEF2_TF"/>
</dbReference>